<sequence length="118" mass="13121">MGLKEENLLRAGTTLLDFSRERVKPLGFVALPISFSDDNIYAMNMVSVAVIRAKSGYNAILGRIILNSFGKVISMPHLCAKFPTFSGIVTIRGDAWQATWFFQITAQLIVDQLDPRKS</sequence>
<dbReference type="EMBL" id="KZ451899">
    <property type="protein sequence ID" value="PKA64922.1"/>
    <property type="molecule type" value="Genomic_DNA"/>
</dbReference>
<dbReference type="OrthoDB" id="1937476at2759"/>
<dbReference type="Proteomes" id="UP000236161">
    <property type="component" value="Unassembled WGS sequence"/>
</dbReference>
<evidence type="ECO:0000313" key="1">
    <source>
        <dbReference type="EMBL" id="PKA64922.1"/>
    </source>
</evidence>
<dbReference type="AlphaFoldDB" id="A0A2I0BAU7"/>
<reference evidence="1 2" key="1">
    <citation type="journal article" date="2017" name="Nature">
        <title>The Apostasia genome and the evolution of orchids.</title>
        <authorList>
            <person name="Zhang G.Q."/>
            <person name="Liu K.W."/>
            <person name="Li Z."/>
            <person name="Lohaus R."/>
            <person name="Hsiao Y.Y."/>
            <person name="Niu S.C."/>
            <person name="Wang J.Y."/>
            <person name="Lin Y.C."/>
            <person name="Xu Q."/>
            <person name="Chen L.J."/>
            <person name="Yoshida K."/>
            <person name="Fujiwara S."/>
            <person name="Wang Z.W."/>
            <person name="Zhang Y.Q."/>
            <person name="Mitsuda N."/>
            <person name="Wang M."/>
            <person name="Liu G.H."/>
            <person name="Pecoraro L."/>
            <person name="Huang H.X."/>
            <person name="Xiao X.J."/>
            <person name="Lin M."/>
            <person name="Wu X.Y."/>
            <person name="Wu W.L."/>
            <person name="Chen Y.Y."/>
            <person name="Chang S.B."/>
            <person name="Sakamoto S."/>
            <person name="Ohme-Takagi M."/>
            <person name="Yagi M."/>
            <person name="Zeng S.J."/>
            <person name="Shen C.Y."/>
            <person name="Yeh C.M."/>
            <person name="Luo Y.B."/>
            <person name="Tsai W.C."/>
            <person name="Van de Peer Y."/>
            <person name="Liu Z.J."/>
        </authorList>
    </citation>
    <scope>NUCLEOTIDE SEQUENCE [LARGE SCALE GENOMIC DNA]</scope>
    <source>
        <strain evidence="2">cv. Shenzhen</strain>
        <tissue evidence="1">Stem</tissue>
    </source>
</reference>
<evidence type="ECO:0000313" key="2">
    <source>
        <dbReference type="Proteomes" id="UP000236161"/>
    </source>
</evidence>
<proteinExistence type="predicted"/>
<protein>
    <submittedName>
        <fullName evidence="1">Uncharacterized protein</fullName>
    </submittedName>
</protein>
<organism evidence="1 2">
    <name type="scientific">Apostasia shenzhenica</name>
    <dbReference type="NCBI Taxonomy" id="1088818"/>
    <lineage>
        <taxon>Eukaryota</taxon>
        <taxon>Viridiplantae</taxon>
        <taxon>Streptophyta</taxon>
        <taxon>Embryophyta</taxon>
        <taxon>Tracheophyta</taxon>
        <taxon>Spermatophyta</taxon>
        <taxon>Magnoliopsida</taxon>
        <taxon>Liliopsida</taxon>
        <taxon>Asparagales</taxon>
        <taxon>Orchidaceae</taxon>
        <taxon>Apostasioideae</taxon>
        <taxon>Apostasia</taxon>
    </lineage>
</organism>
<keyword evidence="2" id="KW-1185">Reference proteome</keyword>
<accession>A0A2I0BAU7</accession>
<gene>
    <name evidence="1" type="ORF">AXF42_Ash011524</name>
</gene>
<name>A0A2I0BAU7_9ASPA</name>